<dbReference type="GO" id="GO:0009451">
    <property type="term" value="P:RNA modification"/>
    <property type="evidence" value="ECO:0007669"/>
    <property type="project" value="InterPro"/>
</dbReference>
<dbReference type="EMBL" id="JAKUCV010000001">
    <property type="protein sequence ID" value="KAJ4851649.1"/>
    <property type="molecule type" value="Genomic_DNA"/>
</dbReference>
<reference evidence="3" key="1">
    <citation type="submission" date="2022-02" db="EMBL/GenBank/DDBJ databases">
        <authorList>
            <person name="Henning P.M."/>
            <person name="McCubbin A.G."/>
            <person name="Shore J.S."/>
        </authorList>
    </citation>
    <scope>NUCLEOTIDE SEQUENCE</scope>
    <source>
        <strain evidence="3">F60SS</strain>
        <tissue evidence="3">Leaves</tissue>
    </source>
</reference>
<accession>A0A9Q0GNC8</accession>
<dbReference type="InterPro" id="IPR011990">
    <property type="entry name" value="TPR-like_helical_dom_sf"/>
</dbReference>
<dbReference type="Pfam" id="PF13041">
    <property type="entry name" value="PPR_2"/>
    <property type="match status" value="1"/>
</dbReference>
<dbReference type="FunFam" id="1.25.40.10:FF:000442">
    <property type="entry name" value="Pentatricopeptide repeat-containing protein At3g49710"/>
    <property type="match status" value="1"/>
</dbReference>
<dbReference type="Proteomes" id="UP001141552">
    <property type="component" value="Unassembled WGS sequence"/>
</dbReference>
<evidence type="ECO:0000256" key="2">
    <source>
        <dbReference type="PROSITE-ProRule" id="PRU00708"/>
    </source>
</evidence>
<feature type="repeat" description="PPR" evidence="2">
    <location>
        <begin position="284"/>
        <end position="318"/>
    </location>
</feature>
<evidence type="ECO:0000256" key="1">
    <source>
        <dbReference type="ARBA" id="ARBA00022737"/>
    </source>
</evidence>
<gene>
    <name evidence="3" type="ORF">Tsubulata_014471</name>
</gene>
<keyword evidence="4" id="KW-1185">Reference proteome</keyword>
<comment type="caution">
    <text evidence="3">The sequence shown here is derived from an EMBL/GenBank/DDBJ whole genome shotgun (WGS) entry which is preliminary data.</text>
</comment>
<dbReference type="OrthoDB" id="9990610at2759"/>
<reference evidence="3" key="2">
    <citation type="journal article" date="2023" name="Plants (Basel)">
        <title>Annotation of the Turnera subulata (Passifloraceae) Draft Genome Reveals the S-Locus Evolved after the Divergence of Turneroideae from Passifloroideae in a Stepwise Manner.</title>
        <authorList>
            <person name="Henning P.M."/>
            <person name="Roalson E.H."/>
            <person name="Mir W."/>
            <person name="McCubbin A.G."/>
            <person name="Shore J.S."/>
        </authorList>
    </citation>
    <scope>NUCLEOTIDE SEQUENCE</scope>
    <source>
        <strain evidence="3">F60SS</strain>
    </source>
</reference>
<sequence length="388" mass="42754">MMIRRCLVRFRSLSTVPLPIPKIQQNPGTNLFQCNQKIVELGKLGRVEEARILFDEMPQRDSFSWNSMISIYIRGGDIKEAKFLFDSARGYKNVRTWTTLLSGRSGMTPDQAVLVVGLSAVTGLNNLDLLSCLRCLVLKTGHEGQVVVGTAILNAYTRCGSLDDANGNGTEGLKFFVEFHRTGMIPSQSSFTSSLCASAHNAAVEIGRQLHSLAIKTRCQSNLYVGNGLISMYAKCNKLDDVSRVFNSMRVKDTASWNTLISGLSENCMLDDAQNAFDKMETRDAVSWSAIISAYVQAGKGKTALQMFLDMLSNGVKPAELTFPSLLSACGTLVTTSLEICADFIHLMKFVAKITQRKSIIWEGNQFGTSKMVLVLLGINSYISHLWL</sequence>
<dbReference type="Pfam" id="PF01535">
    <property type="entry name" value="PPR"/>
    <property type="match status" value="4"/>
</dbReference>
<evidence type="ECO:0000313" key="4">
    <source>
        <dbReference type="Proteomes" id="UP001141552"/>
    </source>
</evidence>
<name>A0A9Q0GNC8_9ROSI</name>
<dbReference type="GO" id="GO:0003723">
    <property type="term" value="F:RNA binding"/>
    <property type="evidence" value="ECO:0007669"/>
    <property type="project" value="InterPro"/>
</dbReference>
<dbReference type="InterPro" id="IPR002885">
    <property type="entry name" value="PPR_rpt"/>
</dbReference>
<dbReference type="NCBIfam" id="TIGR00756">
    <property type="entry name" value="PPR"/>
    <property type="match status" value="3"/>
</dbReference>
<dbReference type="InterPro" id="IPR046960">
    <property type="entry name" value="PPR_At4g14850-like_plant"/>
</dbReference>
<keyword evidence="1" id="KW-0677">Repeat</keyword>
<proteinExistence type="predicted"/>
<evidence type="ECO:0000313" key="3">
    <source>
        <dbReference type="EMBL" id="KAJ4851649.1"/>
    </source>
</evidence>
<feature type="repeat" description="PPR" evidence="2">
    <location>
        <begin position="61"/>
        <end position="95"/>
    </location>
</feature>
<dbReference type="PROSITE" id="PS51375">
    <property type="entry name" value="PPR"/>
    <property type="match status" value="3"/>
</dbReference>
<dbReference type="AlphaFoldDB" id="A0A9Q0GNC8"/>
<dbReference type="Gene3D" id="1.25.40.10">
    <property type="entry name" value="Tetratricopeptide repeat domain"/>
    <property type="match status" value="3"/>
</dbReference>
<dbReference type="PANTHER" id="PTHR47926">
    <property type="entry name" value="PENTATRICOPEPTIDE REPEAT-CONTAINING PROTEIN"/>
    <property type="match status" value="1"/>
</dbReference>
<evidence type="ECO:0008006" key="5">
    <source>
        <dbReference type="Google" id="ProtNLM"/>
    </source>
</evidence>
<feature type="repeat" description="PPR" evidence="2">
    <location>
        <begin position="253"/>
        <end position="283"/>
    </location>
</feature>
<protein>
    <recommendedName>
        <fullName evidence="5">Pentacotripeptide-repeat region of PRORP domain-containing protein</fullName>
    </recommendedName>
</protein>
<organism evidence="3 4">
    <name type="scientific">Turnera subulata</name>
    <dbReference type="NCBI Taxonomy" id="218843"/>
    <lineage>
        <taxon>Eukaryota</taxon>
        <taxon>Viridiplantae</taxon>
        <taxon>Streptophyta</taxon>
        <taxon>Embryophyta</taxon>
        <taxon>Tracheophyta</taxon>
        <taxon>Spermatophyta</taxon>
        <taxon>Magnoliopsida</taxon>
        <taxon>eudicotyledons</taxon>
        <taxon>Gunneridae</taxon>
        <taxon>Pentapetalae</taxon>
        <taxon>rosids</taxon>
        <taxon>fabids</taxon>
        <taxon>Malpighiales</taxon>
        <taxon>Passifloraceae</taxon>
        <taxon>Turnera</taxon>
    </lineage>
</organism>